<name>A0ABW8NF77_9GAMM</name>
<organism evidence="2 3">
    <name type="scientific">Oceanobacter antarcticus</name>
    <dbReference type="NCBI Taxonomy" id="3133425"/>
    <lineage>
        <taxon>Bacteria</taxon>
        <taxon>Pseudomonadati</taxon>
        <taxon>Pseudomonadota</taxon>
        <taxon>Gammaproteobacteria</taxon>
        <taxon>Oceanospirillales</taxon>
        <taxon>Oceanospirillaceae</taxon>
        <taxon>Oceanobacter</taxon>
    </lineage>
</organism>
<dbReference type="InterPro" id="IPR053861">
    <property type="entry name" value="Phage_Mu_Gp45_N"/>
</dbReference>
<evidence type="ECO:0000313" key="3">
    <source>
        <dbReference type="Proteomes" id="UP001620597"/>
    </source>
</evidence>
<keyword evidence="3" id="KW-1185">Reference proteome</keyword>
<sequence length="222" mass="22784">MKRADLIRALQAFTAPLSRRLRVLLQRSQVLLTKYNGKIRLLQVQVPGGQALSDVEHLEPFGFTSHPPQGAEAIVLAFGGNGSHSVGLLVGDRRYRLVIEEGEAAIYNQGGDFLKMGKDGTATLKTATKAVIDAPATEITGTLQVTGATTLQNTLSVAAAATLQTTLSVSATVTAGGSVSAPSAAFAGAMTAASASVGGVEFASHTHSYTDDGNAMTTGGAQ</sequence>
<evidence type="ECO:0000313" key="2">
    <source>
        <dbReference type="EMBL" id="MFK4751435.1"/>
    </source>
</evidence>
<comment type="caution">
    <text evidence="2">The sequence shown here is derived from an EMBL/GenBank/DDBJ whole genome shotgun (WGS) entry which is preliminary data.</text>
</comment>
<accession>A0ABW8NF77</accession>
<reference evidence="2 3" key="1">
    <citation type="submission" date="2024-03" db="EMBL/GenBank/DDBJ databases">
        <title>High-quality draft genome sequence of Oceanobacter sp. wDCs-4.</title>
        <authorList>
            <person name="Dong C."/>
        </authorList>
    </citation>
    <scope>NUCLEOTIDE SEQUENCE [LARGE SCALE GENOMIC DNA]</scope>
    <source>
        <strain evidence="3">wDCs-4</strain>
    </source>
</reference>
<evidence type="ECO:0000259" key="1">
    <source>
        <dbReference type="Pfam" id="PF06890"/>
    </source>
</evidence>
<gene>
    <name evidence="2" type="ORF">WG929_03330</name>
</gene>
<dbReference type="PIRSF" id="PIRSF012337">
    <property type="entry name" value="gp45"/>
    <property type="match status" value="1"/>
</dbReference>
<dbReference type="Pfam" id="PF06890">
    <property type="entry name" value="Phage_Mu_Gp45"/>
    <property type="match status" value="1"/>
</dbReference>
<protein>
    <submittedName>
        <fullName evidence="2">Phage baseplate assembly protein</fullName>
    </submittedName>
</protein>
<feature type="domain" description="Bacteriophage Mu Gp45 N-terminal" evidence="1">
    <location>
        <begin position="27"/>
        <end position="94"/>
    </location>
</feature>
<dbReference type="InterPro" id="IPR014462">
    <property type="entry name" value="Phage_Mu_Gp45"/>
</dbReference>
<dbReference type="Proteomes" id="UP001620597">
    <property type="component" value="Unassembled WGS sequence"/>
</dbReference>
<dbReference type="EMBL" id="JBBKTX010000003">
    <property type="protein sequence ID" value="MFK4751435.1"/>
    <property type="molecule type" value="Genomic_DNA"/>
</dbReference>
<dbReference type="RefSeq" id="WP_416204892.1">
    <property type="nucleotide sequence ID" value="NZ_JBBKTX010000003.1"/>
</dbReference>
<proteinExistence type="predicted"/>